<evidence type="ECO:0000256" key="3">
    <source>
        <dbReference type="ARBA" id="ARBA00022614"/>
    </source>
</evidence>
<dbReference type="Proteomes" id="UP000288805">
    <property type="component" value="Unassembled WGS sequence"/>
</dbReference>
<evidence type="ECO:0000313" key="10">
    <source>
        <dbReference type="Proteomes" id="UP000288805"/>
    </source>
</evidence>
<dbReference type="SUPFAM" id="SSF52058">
    <property type="entry name" value="L domain-like"/>
    <property type="match status" value="1"/>
</dbReference>
<keyword evidence="6" id="KW-1133">Transmembrane helix</keyword>
<dbReference type="EMBL" id="QGNW01002157">
    <property type="protein sequence ID" value="RVW24969.1"/>
    <property type="molecule type" value="Genomic_DNA"/>
</dbReference>
<dbReference type="GO" id="GO:0016020">
    <property type="term" value="C:membrane"/>
    <property type="evidence" value="ECO:0007669"/>
    <property type="project" value="UniProtKB-SubCell"/>
</dbReference>
<keyword evidence="4" id="KW-0812">Transmembrane</keyword>
<proteinExistence type="inferred from homology"/>
<protein>
    <submittedName>
        <fullName evidence="9">Receptor like protein 42</fullName>
    </submittedName>
</protein>
<dbReference type="Pfam" id="PF00560">
    <property type="entry name" value="LRR_1"/>
    <property type="match status" value="2"/>
</dbReference>
<evidence type="ECO:0000256" key="1">
    <source>
        <dbReference type="ARBA" id="ARBA00004167"/>
    </source>
</evidence>
<keyword evidence="5" id="KW-0677">Repeat</keyword>
<dbReference type="Pfam" id="PF13855">
    <property type="entry name" value="LRR_8"/>
    <property type="match status" value="1"/>
</dbReference>
<keyword evidence="7" id="KW-0472">Membrane</keyword>
<sequence length="257" mass="28420">MDLSHNNLSGSIPSCFNQIVTFGRKGVREDKFGNDDYVWAANLSLSSYSYDGELSYFRYLFGVSDAESGEGDVVEFVSKSRSENYAGSILHFMSGMDLSGNKLTGPIPPEIGYLSGIHIINLSHNHFSGHIPETFSNLKEVESLDISYNELAGQIPPQLIELNNLTVFSVAHNNLSGKTPERKFQFITFDQSSYEGNPLLCGLPLEQSCTPTGPATPPASKNGEIGLWKAIFLWSFYRVIWSGILRHNSVSLLKLLL</sequence>
<dbReference type="FunFam" id="3.80.10.10:FF:000111">
    <property type="entry name" value="LRR receptor-like serine/threonine-protein kinase ERECTA"/>
    <property type="match status" value="1"/>
</dbReference>
<evidence type="ECO:0000313" key="9">
    <source>
        <dbReference type="EMBL" id="RVW24969.1"/>
    </source>
</evidence>
<evidence type="ECO:0000256" key="6">
    <source>
        <dbReference type="ARBA" id="ARBA00022989"/>
    </source>
</evidence>
<dbReference type="InterPro" id="IPR051502">
    <property type="entry name" value="RLP_Defense_Trigger"/>
</dbReference>
<evidence type="ECO:0000256" key="8">
    <source>
        <dbReference type="ARBA" id="ARBA00023180"/>
    </source>
</evidence>
<dbReference type="AlphaFoldDB" id="A0A438CP92"/>
<dbReference type="Gene3D" id="3.80.10.10">
    <property type="entry name" value="Ribonuclease Inhibitor"/>
    <property type="match status" value="1"/>
</dbReference>
<evidence type="ECO:0000256" key="4">
    <source>
        <dbReference type="ARBA" id="ARBA00022692"/>
    </source>
</evidence>
<keyword evidence="9" id="KW-0675">Receptor</keyword>
<dbReference type="PANTHER" id="PTHR48062">
    <property type="entry name" value="RECEPTOR-LIKE PROTEIN 14"/>
    <property type="match status" value="1"/>
</dbReference>
<comment type="similarity">
    <text evidence="2">Belongs to the RLP family.</text>
</comment>
<name>A0A438CP92_VITVI</name>
<keyword evidence="8" id="KW-0325">Glycoprotein</keyword>
<comment type="caution">
    <text evidence="9">The sequence shown here is derived from an EMBL/GenBank/DDBJ whole genome shotgun (WGS) entry which is preliminary data.</text>
</comment>
<dbReference type="InterPro" id="IPR032675">
    <property type="entry name" value="LRR_dom_sf"/>
</dbReference>
<dbReference type="PANTHER" id="PTHR48062:SF21">
    <property type="entry name" value="RECEPTOR-LIKE PROTEIN 12"/>
    <property type="match status" value="1"/>
</dbReference>
<dbReference type="InterPro" id="IPR001611">
    <property type="entry name" value="Leu-rich_rpt"/>
</dbReference>
<comment type="subcellular location">
    <subcellularLocation>
        <location evidence="1">Membrane</location>
        <topology evidence="1">Single-pass membrane protein</topology>
    </subcellularLocation>
</comment>
<reference evidence="9 10" key="1">
    <citation type="journal article" date="2018" name="PLoS Genet.">
        <title>Population sequencing reveals clonal diversity and ancestral inbreeding in the grapevine cultivar Chardonnay.</title>
        <authorList>
            <person name="Roach M.J."/>
            <person name="Johnson D.L."/>
            <person name="Bohlmann J."/>
            <person name="van Vuuren H.J."/>
            <person name="Jones S.J."/>
            <person name="Pretorius I.S."/>
            <person name="Schmidt S.A."/>
            <person name="Borneman A.R."/>
        </authorList>
    </citation>
    <scope>NUCLEOTIDE SEQUENCE [LARGE SCALE GENOMIC DNA]</scope>
    <source>
        <strain evidence="10">cv. Chardonnay</strain>
        <tissue evidence="9">Leaf</tissue>
    </source>
</reference>
<organism evidence="9 10">
    <name type="scientific">Vitis vinifera</name>
    <name type="common">Grape</name>
    <dbReference type="NCBI Taxonomy" id="29760"/>
    <lineage>
        <taxon>Eukaryota</taxon>
        <taxon>Viridiplantae</taxon>
        <taxon>Streptophyta</taxon>
        <taxon>Embryophyta</taxon>
        <taxon>Tracheophyta</taxon>
        <taxon>Spermatophyta</taxon>
        <taxon>Magnoliopsida</taxon>
        <taxon>eudicotyledons</taxon>
        <taxon>Gunneridae</taxon>
        <taxon>Pentapetalae</taxon>
        <taxon>rosids</taxon>
        <taxon>Vitales</taxon>
        <taxon>Vitaceae</taxon>
        <taxon>Viteae</taxon>
        <taxon>Vitis</taxon>
    </lineage>
</organism>
<gene>
    <name evidence="9" type="primary">RLP42_1</name>
    <name evidence="9" type="ORF">CK203_117446</name>
</gene>
<accession>A0A438CP92</accession>
<evidence type="ECO:0000256" key="5">
    <source>
        <dbReference type="ARBA" id="ARBA00022737"/>
    </source>
</evidence>
<evidence type="ECO:0000256" key="7">
    <source>
        <dbReference type="ARBA" id="ARBA00023136"/>
    </source>
</evidence>
<evidence type="ECO:0000256" key="2">
    <source>
        <dbReference type="ARBA" id="ARBA00009592"/>
    </source>
</evidence>
<keyword evidence="3" id="KW-0433">Leucine-rich repeat</keyword>